<feature type="region of interest" description="Disordered" evidence="1">
    <location>
        <begin position="44"/>
        <end position="132"/>
    </location>
</feature>
<proteinExistence type="predicted"/>
<dbReference type="EMBL" id="MU801937">
    <property type="protein sequence ID" value="KAJ3986619.1"/>
    <property type="molecule type" value="Genomic_DNA"/>
</dbReference>
<keyword evidence="4" id="KW-1185">Reference proteome</keyword>
<sequence length="256" mass="29274">MSLLRISRSDESQSPTSSLSEGVHSNILPQLLEPLHRMDVTPNTKIQKLHAGDSSPSPSRKRKRLNDSNASATEKVQQWQARQDQVDVEGSEQSVAGAQSPNKRIRSMAPPPASPKTIEYRQSTLGTPPNKDFARLSQKKVRVILRQLKDFPNARIRMKHQLMETEEILAVAETVHRKNEGMLTEMQWTRYIIEEDVLRRQKADRTLVDGTEKLGSASTQARDWRKWLQKNTMSRRSNLNRTWSEKNGNASSRLDR</sequence>
<evidence type="ECO:0000313" key="3">
    <source>
        <dbReference type="EMBL" id="KAJ3986619.1"/>
    </source>
</evidence>
<feature type="compositionally biased region" description="Polar residues" evidence="1">
    <location>
        <begin position="67"/>
        <end position="83"/>
    </location>
</feature>
<protein>
    <submittedName>
        <fullName evidence="2">Uncharacterized protein</fullName>
    </submittedName>
</protein>
<dbReference type="Proteomes" id="UP001163850">
    <property type="component" value="Unassembled WGS sequence"/>
</dbReference>
<name>A0A9W8P7L5_9AGAR</name>
<feature type="region of interest" description="Disordered" evidence="1">
    <location>
        <begin position="227"/>
        <end position="256"/>
    </location>
</feature>
<evidence type="ECO:0000313" key="2">
    <source>
        <dbReference type="EMBL" id="KAJ3748638.1"/>
    </source>
</evidence>
<feature type="compositionally biased region" description="Polar residues" evidence="1">
    <location>
        <begin position="91"/>
        <end position="102"/>
    </location>
</feature>
<reference evidence="3" key="2">
    <citation type="submission" date="2022-08" db="EMBL/GenBank/DDBJ databases">
        <authorList>
            <consortium name="DOE Joint Genome Institute"/>
            <person name="Min B."/>
            <person name="Riley R."/>
            <person name="Sierra-Patev S."/>
            <person name="Naranjo-Ortiz M."/>
            <person name="Looney B."/>
            <person name="Konkel Z."/>
            <person name="Slot J.C."/>
            <person name="Sakamoto Y."/>
            <person name="Steenwyk J.L."/>
            <person name="Rokas A."/>
            <person name="Carro J."/>
            <person name="Camarero S."/>
            <person name="Ferreira P."/>
            <person name="Molpeceres G."/>
            <person name="Ruiz-Duenas F.J."/>
            <person name="Serrano A."/>
            <person name="Henrissat B."/>
            <person name="Drula E."/>
            <person name="Hughes K.W."/>
            <person name="Mata J.L."/>
            <person name="Ishikawa N.K."/>
            <person name="Vargas-Isla R."/>
            <person name="Ushijima S."/>
            <person name="Smith C.A."/>
            <person name="Ahrendt S."/>
            <person name="Andreopoulos W."/>
            <person name="He G."/>
            <person name="Labutti K."/>
            <person name="Lipzen A."/>
            <person name="Ng V."/>
            <person name="Sandor L."/>
            <person name="Barry K."/>
            <person name="Martinez A.T."/>
            <person name="Xiao Y."/>
            <person name="Gibbons J.G."/>
            <person name="Terashima K."/>
            <person name="Hibbett D.S."/>
            <person name="Grigoriev I.V."/>
        </authorList>
    </citation>
    <scope>NUCLEOTIDE SEQUENCE</scope>
    <source>
        <strain evidence="3">TFB7829</strain>
    </source>
</reference>
<feature type="compositionally biased region" description="Polar residues" evidence="1">
    <location>
        <begin position="229"/>
        <end position="256"/>
    </location>
</feature>
<comment type="caution">
    <text evidence="2">The sequence shown here is derived from an EMBL/GenBank/DDBJ whole genome shotgun (WGS) entry which is preliminary data.</text>
</comment>
<accession>A0AA38UV03</accession>
<evidence type="ECO:0000313" key="4">
    <source>
        <dbReference type="Proteomes" id="UP001142393"/>
    </source>
</evidence>
<gene>
    <name evidence="2" type="ORF">DFH05DRAFT_1520232</name>
    <name evidence="3" type="ORF">F5890DRAFT_955759</name>
</gene>
<feature type="region of interest" description="Disordered" evidence="1">
    <location>
        <begin position="1"/>
        <end position="25"/>
    </location>
</feature>
<accession>A0A9W8P7L5</accession>
<organism evidence="2 4">
    <name type="scientific">Lentinula detonsa</name>
    <dbReference type="NCBI Taxonomy" id="2804962"/>
    <lineage>
        <taxon>Eukaryota</taxon>
        <taxon>Fungi</taxon>
        <taxon>Dikarya</taxon>
        <taxon>Basidiomycota</taxon>
        <taxon>Agaricomycotina</taxon>
        <taxon>Agaricomycetes</taxon>
        <taxon>Agaricomycetidae</taxon>
        <taxon>Agaricales</taxon>
        <taxon>Marasmiineae</taxon>
        <taxon>Omphalotaceae</taxon>
        <taxon>Lentinula</taxon>
    </lineage>
</organism>
<reference evidence="2" key="1">
    <citation type="submission" date="2022-08" db="EMBL/GenBank/DDBJ databases">
        <authorList>
            <consortium name="DOE Joint Genome Institute"/>
            <person name="Min B."/>
            <person name="Sierra-Patev S."/>
            <person name="Naranjo-Ortiz M."/>
            <person name="Looney B."/>
            <person name="Konkel Z."/>
            <person name="Slot J.C."/>
            <person name="Sakamoto Y."/>
            <person name="Steenwyk J.L."/>
            <person name="Rokas A."/>
            <person name="Carro J."/>
            <person name="Camarero S."/>
            <person name="Ferreira P."/>
            <person name="Molpeceres G."/>
            <person name="Ruiz-duenas F.J."/>
            <person name="Serrano A."/>
            <person name="Henrissat B."/>
            <person name="Drula E."/>
            <person name="Hughes K.W."/>
            <person name="Mata J.L."/>
            <person name="Ishikawa N.K."/>
            <person name="Vargas-Isla R."/>
            <person name="Ushijima S."/>
            <person name="Smith C.A."/>
            <person name="Ahrendt S."/>
            <person name="Andreopoulos W."/>
            <person name="He G."/>
            <person name="LaButti K."/>
            <person name="Lipzen A."/>
            <person name="Ng V."/>
            <person name="Riley R."/>
            <person name="Sandor L."/>
            <person name="Barry K."/>
            <person name="Martinez A.T."/>
            <person name="Xiao Y."/>
            <person name="Gibbons J.G."/>
            <person name="Terashima K."/>
            <person name="Hibbett D.S."/>
            <person name="Grigoriev I.V."/>
        </authorList>
    </citation>
    <scope>NUCLEOTIDE SEQUENCE</scope>
    <source>
        <strain evidence="2">TFB7810</strain>
    </source>
</reference>
<reference evidence="2 4" key="3">
    <citation type="journal article" date="2023" name="Proc. Natl. Acad. Sci. U.S.A.">
        <title>A global phylogenomic analysis of the shiitake genus Lentinula.</title>
        <authorList>
            <person name="Sierra-Patev S."/>
            <person name="Min B."/>
            <person name="Naranjo-Ortiz M."/>
            <person name="Looney B."/>
            <person name="Konkel Z."/>
            <person name="Slot J.C."/>
            <person name="Sakamoto Y."/>
            <person name="Steenwyk J.L."/>
            <person name="Rokas A."/>
            <person name="Carro J."/>
            <person name="Camarero S."/>
            <person name="Ferreira P."/>
            <person name="Molpeceres G."/>
            <person name="Ruiz-Duenas F.J."/>
            <person name="Serrano A."/>
            <person name="Henrissat B."/>
            <person name="Drula E."/>
            <person name="Hughes K.W."/>
            <person name="Mata J.L."/>
            <person name="Ishikawa N.K."/>
            <person name="Vargas-Isla R."/>
            <person name="Ushijima S."/>
            <person name="Smith C.A."/>
            <person name="Donoghue J."/>
            <person name="Ahrendt S."/>
            <person name="Andreopoulos W."/>
            <person name="He G."/>
            <person name="LaButti K."/>
            <person name="Lipzen A."/>
            <person name="Ng V."/>
            <person name="Riley R."/>
            <person name="Sandor L."/>
            <person name="Barry K."/>
            <person name="Martinez A.T."/>
            <person name="Xiao Y."/>
            <person name="Gibbons J.G."/>
            <person name="Terashima K."/>
            <person name="Grigoriev I.V."/>
            <person name="Hibbett D."/>
        </authorList>
    </citation>
    <scope>NUCLEOTIDE SEQUENCE [LARGE SCALE GENOMIC DNA]</scope>
    <source>
        <strain evidence="2 4">TFB7810</strain>
    </source>
</reference>
<dbReference type="Proteomes" id="UP001142393">
    <property type="component" value="Unassembled WGS sequence"/>
</dbReference>
<dbReference type="EMBL" id="JANVFU010000002">
    <property type="protein sequence ID" value="KAJ3748638.1"/>
    <property type="molecule type" value="Genomic_DNA"/>
</dbReference>
<dbReference type="AlphaFoldDB" id="A0A9W8P7L5"/>
<evidence type="ECO:0000256" key="1">
    <source>
        <dbReference type="SAM" id="MobiDB-lite"/>
    </source>
</evidence>